<reference evidence="2 3" key="1">
    <citation type="submission" date="2019-06" db="EMBL/GenBank/DDBJ databases">
        <title>Gramella sabulilitoris sp. nov., isolated from a marine sand.</title>
        <authorList>
            <person name="Yoon J.-H."/>
        </authorList>
    </citation>
    <scope>NUCLEOTIDE SEQUENCE [LARGE SCALE GENOMIC DNA]</scope>
    <source>
        <strain evidence="2 3">HSMS-1</strain>
    </source>
</reference>
<evidence type="ECO:0000313" key="2">
    <source>
        <dbReference type="EMBL" id="TRO66779.1"/>
    </source>
</evidence>
<organism evidence="2 3">
    <name type="scientific">Christiangramia sabulilitoris</name>
    <dbReference type="NCBI Taxonomy" id="2583991"/>
    <lineage>
        <taxon>Bacteria</taxon>
        <taxon>Pseudomonadati</taxon>
        <taxon>Bacteroidota</taxon>
        <taxon>Flavobacteriia</taxon>
        <taxon>Flavobacteriales</taxon>
        <taxon>Flavobacteriaceae</taxon>
        <taxon>Christiangramia</taxon>
    </lineage>
</organism>
<feature type="transmembrane region" description="Helical" evidence="1">
    <location>
        <begin position="6"/>
        <end position="26"/>
    </location>
</feature>
<dbReference type="RefSeq" id="WP_143409558.1">
    <property type="nucleotide sequence ID" value="NZ_VHSF01000001.1"/>
</dbReference>
<keyword evidence="1" id="KW-0472">Membrane</keyword>
<protein>
    <submittedName>
        <fullName evidence="2">Uncharacterized protein</fullName>
    </submittedName>
</protein>
<evidence type="ECO:0000256" key="1">
    <source>
        <dbReference type="SAM" id="Phobius"/>
    </source>
</evidence>
<dbReference type="OrthoDB" id="9814143at2"/>
<proteinExistence type="predicted"/>
<dbReference type="Proteomes" id="UP000315131">
    <property type="component" value="Unassembled WGS sequence"/>
</dbReference>
<gene>
    <name evidence="2" type="ORF">FGM01_02495</name>
</gene>
<comment type="caution">
    <text evidence="2">The sequence shown here is derived from an EMBL/GenBank/DDBJ whole genome shotgun (WGS) entry which is preliminary data.</text>
</comment>
<sequence>MKNNKIIKYISYTILGMLLLVLVVTIGNTIKISNSDEYALAKDYLKNNKELIEEIGEIQSFGSFPSGSIRSEDGAKFAQIETDVEGKSSEVKVILLMSKQPLDNWKFDQLYLQKE</sequence>
<keyword evidence="3" id="KW-1185">Reference proteome</keyword>
<keyword evidence="1" id="KW-0812">Transmembrane</keyword>
<dbReference type="AlphaFoldDB" id="A0A550I735"/>
<accession>A0A550I735</accession>
<keyword evidence="1" id="KW-1133">Transmembrane helix</keyword>
<name>A0A550I735_9FLAO</name>
<evidence type="ECO:0000313" key="3">
    <source>
        <dbReference type="Proteomes" id="UP000315131"/>
    </source>
</evidence>
<dbReference type="EMBL" id="VHSF01000001">
    <property type="protein sequence ID" value="TRO66779.1"/>
    <property type="molecule type" value="Genomic_DNA"/>
</dbReference>